<organism evidence="6 7">
    <name type="scientific">Actinoplanes siamensis</name>
    <dbReference type="NCBI Taxonomy" id="1223317"/>
    <lineage>
        <taxon>Bacteria</taxon>
        <taxon>Bacillati</taxon>
        <taxon>Actinomycetota</taxon>
        <taxon>Actinomycetes</taxon>
        <taxon>Micromonosporales</taxon>
        <taxon>Micromonosporaceae</taxon>
        <taxon>Actinoplanes</taxon>
    </lineage>
</organism>
<dbReference type="EMBL" id="BOMW01000044">
    <property type="protein sequence ID" value="GIF07069.1"/>
    <property type="molecule type" value="Genomic_DNA"/>
</dbReference>
<dbReference type="InterPro" id="IPR013747">
    <property type="entry name" value="ACP_syn_III_C"/>
</dbReference>
<dbReference type="GO" id="GO:0004315">
    <property type="term" value="F:3-oxoacyl-[acyl-carrier-protein] synthase activity"/>
    <property type="evidence" value="ECO:0007669"/>
    <property type="project" value="InterPro"/>
</dbReference>
<evidence type="ECO:0000256" key="1">
    <source>
        <dbReference type="ARBA" id="ARBA00022679"/>
    </source>
</evidence>
<evidence type="ECO:0000313" key="7">
    <source>
        <dbReference type="Proteomes" id="UP000629619"/>
    </source>
</evidence>
<gene>
    <name evidence="6" type="primary">fabH_2</name>
    <name evidence="6" type="ORF">Asi03nite_46070</name>
</gene>
<evidence type="ECO:0000313" key="6">
    <source>
        <dbReference type="EMBL" id="GIF07069.1"/>
    </source>
</evidence>
<reference evidence="6" key="1">
    <citation type="submission" date="2021-01" db="EMBL/GenBank/DDBJ databases">
        <title>Whole genome shotgun sequence of Actinoplanes siamensis NBRC 109076.</title>
        <authorList>
            <person name="Komaki H."/>
            <person name="Tamura T."/>
        </authorList>
    </citation>
    <scope>NUCLEOTIDE SEQUENCE</scope>
    <source>
        <strain evidence="6">NBRC 109076</strain>
    </source>
</reference>
<name>A0A919N9L1_9ACTN</name>
<feature type="domain" description="Beta-ketoacyl-[acyl-carrier-protein] synthase III N-terminal" evidence="5">
    <location>
        <begin position="107"/>
        <end position="171"/>
    </location>
</feature>
<dbReference type="CDD" id="cd00827">
    <property type="entry name" value="init_cond_enzymes"/>
    <property type="match status" value="1"/>
</dbReference>
<dbReference type="GO" id="GO:0006633">
    <property type="term" value="P:fatty acid biosynthetic process"/>
    <property type="evidence" value="ECO:0007669"/>
    <property type="project" value="InterPro"/>
</dbReference>
<evidence type="ECO:0000259" key="4">
    <source>
        <dbReference type="Pfam" id="PF08541"/>
    </source>
</evidence>
<comment type="caution">
    <text evidence="6">The sequence shown here is derived from an EMBL/GenBank/DDBJ whole genome shotgun (WGS) entry which is preliminary data.</text>
</comment>
<proteinExistence type="predicted"/>
<protein>
    <submittedName>
        <fullName evidence="6">3-oxoacyl-[acyl-carrier-protein] synthase 3</fullName>
    </submittedName>
</protein>
<dbReference type="SUPFAM" id="SSF53901">
    <property type="entry name" value="Thiolase-like"/>
    <property type="match status" value="1"/>
</dbReference>
<keyword evidence="2" id="KW-0012">Acyltransferase</keyword>
<dbReference type="PANTHER" id="PTHR34069">
    <property type="entry name" value="3-OXOACYL-[ACYL-CARRIER-PROTEIN] SYNTHASE 3"/>
    <property type="match status" value="1"/>
</dbReference>
<dbReference type="Proteomes" id="UP000629619">
    <property type="component" value="Unassembled WGS sequence"/>
</dbReference>
<keyword evidence="7" id="KW-1185">Reference proteome</keyword>
<dbReference type="RefSeq" id="WP_203682484.1">
    <property type="nucleotide sequence ID" value="NZ_BOMW01000044.1"/>
</dbReference>
<keyword evidence="1" id="KW-0808">Transferase</keyword>
<dbReference type="Pfam" id="PF08545">
    <property type="entry name" value="ACP_syn_III"/>
    <property type="match status" value="1"/>
</dbReference>
<sequence length="341" mass="36198">MDLYLAGVGSWLPPARTAAEAVRRGDCDEVTASRSEVASVTIDEEPTVPAEMAVRAARTALAQAGCPPSEVAVVLHAYLYDQGNELWSAASYVQRRTLGNDCPAIGVQQVSNGGMAAIHLAAGYLSGWGGRHALVTTADRFAAPGFDRWRSDPGTVYADGGTAVVLSTEGGFARLASLVLVGDSDLEGMHRRGSARGPGVHTGTRPVDLGTPKRHFVAERGNAAVLRQVVAGQQRAMTAALEQAGTELGEIDWFVLPHFGLRRLRLNYLNHLRVDAERTNWSFSRTVGHLGAGDQAASLTHLATSGRLRPGQRVLVMAVGAGFSWSCGVVEVLRELPSSRP</sequence>
<dbReference type="GO" id="GO:0044550">
    <property type="term" value="P:secondary metabolite biosynthetic process"/>
    <property type="evidence" value="ECO:0007669"/>
    <property type="project" value="TreeGrafter"/>
</dbReference>
<dbReference type="PANTHER" id="PTHR34069:SF2">
    <property type="entry name" value="BETA-KETOACYL-[ACYL-CARRIER-PROTEIN] SYNTHASE III"/>
    <property type="match status" value="1"/>
</dbReference>
<dbReference type="InterPro" id="IPR016039">
    <property type="entry name" value="Thiolase-like"/>
</dbReference>
<dbReference type="InterPro" id="IPR013751">
    <property type="entry name" value="ACP_syn_III_N"/>
</dbReference>
<feature type="region of interest" description="Disordered" evidence="3">
    <location>
        <begin position="190"/>
        <end position="210"/>
    </location>
</feature>
<accession>A0A919N9L1</accession>
<feature type="domain" description="Beta-ketoacyl-[acyl-carrier-protein] synthase III C-terminal" evidence="4">
    <location>
        <begin position="241"/>
        <end position="331"/>
    </location>
</feature>
<dbReference type="Gene3D" id="3.40.47.10">
    <property type="match status" value="2"/>
</dbReference>
<dbReference type="Pfam" id="PF08541">
    <property type="entry name" value="ACP_syn_III_C"/>
    <property type="match status" value="1"/>
</dbReference>
<evidence type="ECO:0000256" key="3">
    <source>
        <dbReference type="SAM" id="MobiDB-lite"/>
    </source>
</evidence>
<dbReference type="AlphaFoldDB" id="A0A919N9L1"/>
<evidence type="ECO:0000259" key="5">
    <source>
        <dbReference type="Pfam" id="PF08545"/>
    </source>
</evidence>
<evidence type="ECO:0000256" key="2">
    <source>
        <dbReference type="ARBA" id="ARBA00023315"/>
    </source>
</evidence>